<feature type="compositionally biased region" description="Basic and acidic residues" evidence="1">
    <location>
        <begin position="656"/>
        <end position="666"/>
    </location>
</feature>
<dbReference type="GO" id="GO:0033553">
    <property type="term" value="C:rDNA heterochromatin"/>
    <property type="evidence" value="ECO:0007669"/>
    <property type="project" value="TreeGrafter"/>
</dbReference>
<dbReference type="OrthoDB" id="438224at2759"/>
<dbReference type="eggNOG" id="ENOG502SWDM">
    <property type="taxonomic scope" value="Eukaryota"/>
</dbReference>
<dbReference type="GO" id="GO:0031934">
    <property type="term" value="C:mating-type region heterochromatin"/>
    <property type="evidence" value="ECO:0007669"/>
    <property type="project" value="TreeGrafter"/>
</dbReference>
<dbReference type="Pfam" id="PF16761">
    <property type="entry name" value="Clr2_transil"/>
    <property type="match status" value="1"/>
</dbReference>
<dbReference type="HOGENOM" id="CLU_012433_1_0_1"/>
<reference evidence="4 5" key="2">
    <citation type="journal article" date="2012" name="PLoS Pathog.">
        <title>Diverse lifestyles and strategies of plant pathogenesis encoded in the genomes of eighteen Dothideomycetes fungi.</title>
        <authorList>
            <person name="Ohm R.A."/>
            <person name="Feau N."/>
            <person name="Henrissat B."/>
            <person name="Schoch C.L."/>
            <person name="Horwitz B.A."/>
            <person name="Barry K.W."/>
            <person name="Condon B.J."/>
            <person name="Copeland A.C."/>
            <person name="Dhillon B."/>
            <person name="Glaser F."/>
            <person name="Hesse C.N."/>
            <person name="Kosti I."/>
            <person name="LaButti K."/>
            <person name="Lindquist E.A."/>
            <person name="Lucas S."/>
            <person name="Salamov A.A."/>
            <person name="Bradshaw R.E."/>
            <person name="Ciuffetti L."/>
            <person name="Hamelin R.C."/>
            <person name="Kema G.H.J."/>
            <person name="Lawrence C."/>
            <person name="Scott J.A."/>
            <person name="Spatafora J.W."/>
            <person name="Turgeon B.G."/>
            <person name="de Wit P.J.G.M."/>
            <person name="Zhong S."/>
            <person name="Goodwin S.B."/>
            <person name="Grigoriev I.V."/>
        </authorList>
    </citation>
    <scope>NUCLEOTIDE SEQUENCE [LARGE SCALE GENOMIC DNA]</scope>
    <source>
        <strain evidence="5">NZE10 / CBS 128990</strain>
    </source>
</reference>
<dbReference type="PANTHER" id="PTHR38046:SF1">
    <property type="entry name" value="CRYPTIC LOCI REGULATOR 2"/>
    <property type="match status" value="1"/>
</dbReference>
<feature type="region of interest" description="Disordered" evidence="1">
    <location>
        <begin position="121"/>
        <end position="192"/>
    </location>
</feature>
<protein>
    <recommendedName>
        <fullName evidence="6">Cryptic loci regulator 2 N-terminal domain-containing protein</fullName>
    </recommendedName>
</protein>
<feature type="compositionally biased region" description="Polar residues" evidence="1">
    <location>
        <begin position="145"/>
        <end position="154"/>
    </location>
</feature>
<organism evidence="4 5">
    <name type="scientific">Dothistroma septosporum (strain NZE10 / CBS 128990)</name>
    <name type="common">Red band needle blight fungus</name>
    <name type="synonym">Mycosphaerella pini</name>
    <dbReference type="NCBI Taxonomy" id="675120"/>
    <lineage>
        <taxon>Eukaryota</taxon>
        <taxon>Fungi</taxon>
        <taxon>Dikarya</taxon>
        <taxon>Ascomycota</taxon>
        <taxon>Pezizomycotina</taxon>
        <taxon>Dothideomycetes</taxon>
        <taxon>Dothideomycetidae</taxon>
        <taxon>Mycosphaerellales</taxon>
        <taxon>Mycosphaerellaceae</taxon>
        <taxon>Dothistroma</taxon>
    </lineage>
</organism>
<dbReference type="STRING" id="675120.N1PVH8"/>
<feature type="domain" description="Cryptic loci regulator 2 C-terminal" evidence="2">
    <location>
        <begin position="403"/>
        <end position="533"/>
    </location>
</feature>
<feature type="compositionally biased region" description="Low complexity" evidence="1">
    <location>
        <begin position="126"/>
        <end position="144"/>
    </location>
</feature>
<sequence>MPPAHVVTLSVASDSDGTGRGPSDTTGMYQDDEHYLEKLGLMWAKDTRRPGGFAYRLDRLPAGYTGWVKPRGGDTKHVDRYLYGHPSGKHFRSNNEIYPHFKHLQDSAGSVGCPCTLCSAKKPTKKATSTSNSVSSASLSEISTYTAPTASSDPTKPAEPERIDPKFLQHLPQGRLTSDSPTPAQRRKQVDAEGTADLYRSLIDKLQAAGPESSISENVIDSMSPDWRAGNEMLHSLFAAWSDQPAYVPRLGEIVVFARNVLDEGLAWDKSAQTLRRINVQDSTWLDRPRWDVGIVAQTPEEPVSEEDVSRVSQQKRKNVTYSGFRIEPLSEPSSANKQHSKQHKYAPLHAIRPFAFWRECLGSGEDAKLPATLKHAMAVTSSLCIVGRYSFKGTWPHATLFARGLYLGPEMIMVGDLVRLLPKPGDQRGDSSTDVMVVTSIRLRFVDLDEASDDDYDNGETYVNCLHVCGRTFTLDPKRSFGGIAKSPATPGQRGAPQALTGYGTWFHVGDPNEEKGKLELPFQRVMGRLYEESAIRAWFTTPNAMPPPSSFQAVNPKPPEKAKILDLSQGFAAIKSAREYSVQHDTRIDRAAGKSWFWAETRIEQLDLHEINGRFVGTKDDDRTRKTMNSWRQALKVMDGKRGGVEAYHAARKQRQDDVKRRESASVPGTSWGLMAGGAQIDSTDQDETAEDNAEAHNVQSEDAMEVDDRQVSSARAGAADVIDLSAEDEDEDVSMID</sequence>
<feature type="region of interest" description="Disordered" evidence="1">
    <location>
        <begin position="10"/>
        <end position="29"/>
    </location>
</feature>
<feature type="compositionally biased region" description="Acidic residues" evidence="1">
    <location>
        <begin position="686"/>
        <end position="695"/>
    </location>
</feature>
<dbReference type="Proteomes" id="UP000016933">
    <property type="component" value="Unassembled WGS sequence"/>
</dbReference>
<dbReference type="InterPro" id="IPR031915">
    <property type="entry name" value="Clr2_N"/>
</dbReference>
<evidence type="ECO:0000256" key="1">
    <source>
        <dbReference type="SAM" id="MobiDB-lite"/>
    </source>
</evidence>
<evidence type="ECO:0000259" key="2">
    <source>
        <dbReference type="Pfam" id="PF10383"/>
    </source>
</evidence>
<evidence type="ECO:0000313" key="5">
    <source>
        <dbReference type="Proteomes" id="UP000016933"/>
    </source>
</evidence>
<name>N1PVH8_DOTSN</name>
<feature type="compositionally biased region" description="Acidic residues" evidence="1">
    <location>
        <begin position="728"/>
        <end position="740"/>
    </location>
</feature>
<feature type="domain" description="Cryptic loci regulator 2 N-terminal" evidence="3">
    <location>
        <begin position="55"/>
        <end position="118"/>
    </location>
</feature>
<dbReference type="PANTHER" id="PTHR38046">
    <property type="entry name" value="CRYPTIC LOCI REGULATOR 2"/>
    <property type="match status" value="1"/>
</dbReference>
<dbReference type="EMBL" id="KB446537">
    <property type="protein sequence ID" value="EME46355.1"/>
    <property type="molecule type" value="Genomic_DNA"/>
</dbReference>
<evidence type="ECO:0000259" key="3">
    <source>
        <dbReference type="Pfam" id="PF16761"/>
    </source>
</evidence>
<feature type="region of interest" description="Disordered" evidence="1">
    <location>
        <begin position="654"/>
        <end position="740"/>
    </location>
</feature>
<dbReference type="AlphaFoldDB" id="N1PVH8"/>
<dbReference type="InterPro" id="IPR018839">
    <property type="entry name" value="Tscrpt-silencing_Clr2_C"/>
</dbReference>
<dbReference type="InterPro" id="IPR038986">
    <property type="entry name" value="Clr2"/>
</dbReference>
<reference evidence="5" key="1">
    <citation type="journal article" date="2012" name="PLoS Genet.">
        <title>The genomes of the fungal plant pathogens Cladosporium fulvum and Dothistroma septosporum reveal adaptation to different hosts and lifestyles but also signatures of common ancestry.</title>
        <authorList>
            <person name="de Wit P.J.G.M."/>
            <person name="van der Burgt A."/>
            <person name="Oekmen B."/>
            <person name="Stergiopoulos I."/>
            <person name="Abd-Elsalam K.A."/>
            <person name="Aerts A.L."/>
            <person name="Bahkali A.H."/>
            <person name="Beenen H.G."/>
            <person name="Chettri P."/>
            <person name="Cox M.P."/>
            <person name="Datema E."/>
            <person name="de Vries R.P."/>
            <person name="Dhillon B."/>
            <person name="Ganley A.R."/>
            <person name="Griffiths S.A."/>
            <person name="Guo Y."/>
            <person name="Hamelin R.C."/>
            <person name="Henrissat B."/>
            <person name="Kabir M.S."/>
            <person name="Jashni M.K."/>
            <person name="Kema G."/>
            <person name="Klaubauf S."/>
            <person name="Lapidus A."/>
            <person name="Levasseur A."/>
            <person name="Lindquist E."/>
            <person name="Mehrabi R."/>
            <person name="Ohm R.A."/>
            <person name="Owen T.J."/>
            <person name="Salamov A."/>
            <person name="Schwelm A."/>
            <person name="Schijlen E."/>
            <person name="Sun H."/>
            <person name="van den Burg H.A."/>
            <person name="van Ham R.C.H.J."/>
            <person name="Zhang S."/>
            <person name="Goodwin S.B."/>
            <person name="Grigoriev I.V."/>
            <person name="Collemare J."/>
            <person name="Bradshaw R.E."/>
        </authorList>
    </citation>
    <scope>NUCLEOTIDE SEQUENCE [LARGE SCALE GENOMIC DNA]</scope>
    <source>
        <strain evidence="5">NZE10 / CBS 128990</strain>
    </source>
</reference>
<dbReference type="OMA" id="AMTVMSS"/>
<dbReference type="GO" id="GO:0030466">
    <property type="term" value="P:silent mating-type cassette heterochromatin formation"/>
    <property type="evidence" value="ECO:0007669"/>
    <property type="project" value="TreeGrafter"/>
</dbReference>
<feature type="compositionally biased region" description="Basic and acidic residues" evidence="1">
    <location>
        <begin position="156"/>
        <end position="167"/>
    </location>
</feature>
<dbReference type="Pfam" id="PF10383">
    <property type="entry name" value="Clr2"/>
    <property type="match status" value="1"/>
</dbReference>
<evidence type="ECO:0000313" key="4">
    <source>
        <dbReference type="EMBL" id="EME46355.1"/>
    </source>
</evidence>
<keyword evidence="5" id="KW-1185">Reference proteome</keyword>
<dbReference type="GO" id="GO:0070824">
    <property type="term" value="C:SHREC complex"/>
    <property type="evidence" value="ECO:0007669"/>
    <property type="project" value="InterPro"/>
</dbReference>
<evidence type="ECO:0008006" key="6">
    <source>
        <dbReference type="Google" id="ProtNLM"/>
    </source>
</evidence>
<gene>
    <name evidence="4" type="ORF">DOTSEDRAFT_70375</name>
</gene>
<proteinExistence type="predicted"/>
<accession>N1PVH8</accession>